<accession>B2ZYF1</accession>
<name>B2ZYF1_9CAUD</name>
<keyword evidence="2" id="KW-1185">Reference proteome</keyword>
<dbReference type="KEGG" id="vg:6369712"/>
<dbReference type="EMBL" id="AB366653">
    <property type="protein sequence ID" value="BAG41752.1"/>
    <property type="molecule type" value="Genomic_DNA"/>
</dbReference>
<dbReference type="RefSeq" id="YP_001950182.1">
    <property type="nucleotide sequence ID" value="NC_010811.2"/>
</dbReference>
<sequence length="237" mass="27520">MNKVSLRERALRLLSLSMYENADIGDSLKQASFCELQPPSDQYILRMMVKGPSTHGWAIPPALDWLRSTIISLDEYQRAVMQVEHPYVYVTVRSGVVRSMTDDEWHVDGFSMRKPHAPEQNYIWSSHTGTEVAVQNFRILDTFDPKRHNIHQYFQRRVDPRTVERLLPGHLYLIDPYVVHRRPAVAPGTQRAFVRISFVPIEIEDDTCTPNPLLPAKHYGRTDIRTHLIDYDKDPTL</sequence>
<evidence type="ECO:0008006" key="3">
    <source>
        <dbReference type="Google" id="ProtNLM"/>
    </source>
</evidence>
<dbReference type="Proteomes" id="UP000001034">
    <property type="component" value="Segment"/>
</dbReference>
<organism evidence="1 2">
    <name type="scientific">Ralstonia phage phiRSL1</name>
    <dbReference type="NCBI Taxonomy" id="1980924"/>
    <lineage>
        <taxon>Viruses</taxon>
        <taxon>Duplodnaviria</taxon>
        <taxon>Heunggongvirae</taxon>
        <taxon>Uroviricota</taxon>
        <taxon>Caudoviricetes</taxon>
        <taxon>Mieseafarmvirus</taxon>
        <taxon>Mieseafarmvirus RSL1</taxon>
    </lineage>
</organism>
<reference evidence="1 2" key="1">
    <citation type="journal article" date="2010" name="Virology">
        <title>A jumbo phage infecting the phytopathogen Ralstonia solanacearum defines a new lineage of the Myoviridae family.</title>
        <authorList>
            <person name="Yamada T."/>
            <person name="Satoh S."/>
            <person name="Ishikawa H."/>
            <person name="Fujiwara A."/>
            <person name="Kawasaki T."/>
            <person name="Fujie M."/>
            <person name="Ogata H."/>
        </authorList>
    </citation>
    <scope>NUCLEOTIDE SEQUENCE [LARGE SCALE GENOMIC DNA]</scope>
</reference>
<dbReference type="GeneID" id="6369712"/>
<protein>
    <recommendedName>
        <fullName evidence="3">Phytanoyl-CoA dioxygenase</fullName>
    </recommendedName>
</protein>
<evidence type="ECO:0000313" key="2">
    <source>
        <dbReference type="Proteomes" id="UP000001034"/>
    </source>
</evidence>
<evidence type="ECO:0000313" key="1">
    <source>
        <dbReference type="EMBL" id="BAG41752.1"/>
    </source>
</evidence>
<proteinExistence type="predicted"/>
<dbReference type="OrthoDB" id="33776at10239"/>